<dbReference type="GO" id="GO:0045505">
    <property type="term" value="F:dynein intermediate chain binding"/>
    <property type="evidence" value="ECO:0007669"/>
    <property type="project" value="InterPro"/>
</dbReference>
<feature type="domain" description="Dynein heavy chain hydrolytic ATP-binding dynein motor region" evidence="14">
    <location>
        <begin position="222"/>
        <end position="557"/>
    </location>
</feature>
<dbReference type="InterPro" id="IPR041466">
    <property type="entry name" value="Dynein_AAA5_ext"/>
</dbReference>
<evidence type="ECO:0000256" key="5">
    <source>
        <dbReference type="ARBA" id="ARBA00022741"/>
    </source>
</evidence>
<dbReference type="GO" id="GO:0030286">
    <property type="term" value="C:dynein complex"/>
    <property type="evidence" value="ECO:0007669"/>
    <property type="project" value="UniProtKB-KW"/>
</dbReference>
<keyword evidence="11" id="KW-0206">Cytoskeleton</keyword>
<keyword evidence="12" id="KW-0966">Cell projection</keyword>
<dbReference type="Gene3D" id="1.20.58.1120">
    <property type="match status" value="1"/>
</dbReference>
<keyword evidence="9" id="KW-0969">Cilium</keyword>
<feature type="domain" description="Dynein heavy chain AAA module D4" evidence="15">
    <location>
        <begin position="1189"/>
        <end position="1455"/>
    </location>
</feature>
<evidence type="ECO:0008006" key="20">
    <source>
        <dbReference type="Google" id="ProtNLM"/>
    </source>
</evidence>
<evidence type="ECO:0000256" key="12">
    <source>
        <dbReference type="ARBA" id="ARBA00023273"/>
    </source>
</evidence>
<evidence type="ECO:0000259" key="14">
    <source>
        <dbReference type="Pfam" id="PF12774"/>
    </source>
</evidence>
<dbReference type="InterPro" id="IPR041589">
    <property type="entry name" value="DNAH3_AAA_lid_1"/>
</dbReference>
<evidence type="ECO:0000256" key="6">
    <source>
        <dbReference type="ARBA" id="ARBA00022840"/>
    </source>
</evidence>
<proteinExistence type="inferred from homology"/>
<dbReference type="InterPro" id="IPR043157">
    <property type="entry name" value="Dynein_AAA1S"/>
</dbReference>
<keyword evidence="7" id="KW-0243">Dynein</keyword>
<dbReference type="InterPro" id="IPR026983">
    <property type="entry name" value="DHC"/>
</dbReference>
<dbReference type="InterPro" id="IPR027417">
    <property type="entry name" value="P-loop_NTPase"/>
</dbReference>
<dbReference type="Pfam" id="PF12774">
    <property type="entry name" value="AAA_6"/>
    <property type="match status" value="1"/>
</dbReference>
<dbReference type="Gene3D" id="1.20.920.20">
    <property type="match status" value="1"/>
</dbReference>
<evidence type="ECO:0000256" key="7">
    <source>
        <dbReference type="ARBA" id="ARBA00023017"/>
    </source>
</evidence>
<dbReference type="Proteomes" id="UP000023152">
    <property type="component" value="Unassembled WGS sequence"/>
</dbReference>
<keyword evidence="3" id="KW-0963">Cytoplasm</keyword>
<dbReference type="FunFam" id="1.20.920.30:FF:000002">
    <property type="entry name" value="Dynein axonemal heavy chain 3"/>
    <property type="match status" value="1"/>
</dbReference>
<accession>X6LTD4</accession>
<dbReference type="Gene3D" id="1.20.920.30">
    <property type="match status" value="1"/>
</dbReference>
<dbReference type="Gene3D" id="3.20.180.20">
    <property type="entry name" value="Dynein heavy chain, N-terminal domain 2"/>
    <property type="match status" value="1"/>
</dbReference>
<protein>
    <recommendedName>
        <fullName evidence="20">Dynein heavy chain</fullName>
    </recommendedName>
</protein>
<evidence type="ECO:0000313" key="18">
    <source>
        <dbReference type="EMBL" id="ETO04869.1"/>
    </source>
</evidence>
<dbReference type="GO" id="GO:0007018">
    <property type="term" value="P:microtubule-based movement"/>
    <property type="evidence" value="ECO:0007669"/>
    <property type="project" value="InterPro"/>
</dbReference>
<dbReference type="FunFam" id="1.10.8.710:FF:000001">
    <property type="entry name" value="Dynein axonemal heavy chain 2"/>
    <property type="match status" value="1"/>
</dbReference>
<dbReference type="Pfam" id="PF08393">
    <property type="entry name" value="DHC_N2"/>
    <property type="match status" value="1"/>
</dbReference>
<reference evidence="18 19" key="1">
    <citation type="journal article" date="2013" name="Curr. Biol.">
        <title>The Genome of the Foraminiferan Reticulomyxa filosa.</title>
        <authorList>
            <person name="Glockner G."/>
            <person name="Hulsmann N."/>
            <person name="Schleicher M."/>
            <person name="Noegel A.A."/>
            <person name="Eichinger L."/>
            <person name="Gallinger C."/>
            <person name="Pawlowski J."/>
            <person name="Sierra R."/>
            <person name="Euteneuer U."/>
            <person name="Pillet L."/>
            <person name="Moustafa A."/>
            <person name="Platzer M."/>
            <person name="Groth M."/>
            <person name="Szafranski K."/>
            <person name="Schliwa M."/>
        </authorList>
    </citation>
    <scope>NUCLEOTIDE SEQUENCE [LARGE SCALE GENOMIC DNA]</scope>
</reference>
<dbReference type="Pfam" id="PF12775">
    <property type="entry name" value="AAA_7"/>
    <property type="match status" value="1"/>
</dbReference>
<name>X6LTD4_RETFI</name>
<evidence type="ECO:0000256" key="8">
    <source>
        <dbReference type="ARBA" id="ARBA00023054"/>
    </source>
</evidence>
<gene>
    <name evidence="18" type="ORF">RFI_32529</name>
</gene>
<evidence type="ECO:0000259" key="15">
    <source>
        <dbReference type="Pfam" id="PF12780"/>
    </source>
</evidence>
<dbReference type="GO" id="GO:0005930">
    <property type="term" value="C:axoneme"/>
    <property type="evidence" value="ECO:0007669"/>
    <property type="project" value="UniProtKB-SubCell"/>
</dbReference>
<dbReference type="GO" id="GO:0005524">
    <property type="term" value="F:ATP binding"/>
    <property type="evidence" value="ECO:0007669"/>
    <property type="project" value="UniProtKB-KW"/>
</dbReference>
<dbReference type="InterPro" id="IPR042228">
    <property type="entry name" value="Dynein_linker_3"/>
</dbReference>
<dbReference type="SUPFAM" id="SSF52540">
    <property type="entry name" value="P-loop containing nucleoside triphosphate hydrolases"/>
    <property type="match status" value="4"/>
</dbReference>
<evidence type="ECO:0000313" key="19">
    <source>
        <dbReference type="Proteomes" id="UP000023152"/>
    </source>
</evidence>
<evidence type="ECO:0000259" key="13">
    <source>
        <dbReference type="Pfam" id="PF08393"/>
    </source>
</evidence>
<evidence type="ECO:0000256" key="2">
    <source>
        <dbReference type="ARBA" id="ARBA00008887"/>
    </source>
</evidence>
<evidence type="ECO:0000259" key="16">
    <source>
        <dbReference type="Pfam" id="PF17852"/>
    </source>
</evidence>
<dbReference type="PANTHER" id="PTHR45703">
    <property type="entry name" value="DYNEIN HEAVY CHAIN"/>
    <property type="match status" value="1"/>
</dbReference>
<evidence type="ECO:0000259" key="17">
    <source>
        <dbReference type="Pfam" id="PF17857"/>
    </source>
</evidence>
<keyword evidence="8" id="KW-0175">Coiled coil</keyword>
<organism evidence="18 19">
    <name type="scientific">Reticulomyxa filosa</name>
    <dbReference type="NCBI Taxonomy" id="46433"/>
    <lineage>
        <taxon>Eukaryota</taxon>
        <taxon>Sar</taxon>
        <taxon>Rhizaria</taxon>
        <taxon>Retaria</taxon>
        <taxon>Foraminifera</taxon>
        <taxon>Monothalamids</taxon>
        <taxon>Reticulomyxidae</taxon>
        <taxon>Reticulomyxa</taxon>
    </lineage>
</organism>
<dbReference type="EMBL" id="ASPP01028831">
    <property type="protein sequence ID" value="ETO04869.1"/>
    <property type="molecule type" value="Genomic_DNA"/>
</dbReference>
<evidence type="ECO:0000256" key="3">
    <source>
        <dbReference type="ARBA" id="ARBA00022490"/>
    </source>
</evidence>
<dbReference type="Gene3D" id="3.40.50.300">
    <property type="entry name" value="P-loop containing nucleotide triphosphate hydrolases"/>
    <property type="match status" value="3"/>
</dbReference>
<feature type="domain" description="Dynein heavy chain linker" evidence="13">
    <location>
        <begin position="1"/>
        <end position="72"/>
    </location>
</feature>
<comment type="caution">
    <text evidence="18">The sequence shown here is derived from an EMBL/GenBank/DDBJ whole genome shotgun (WGS) entry which is preliminary data.</text>
</comment>
<dbReference type="OrthoDB" id="10251809at2759"/>
<dbReference type="OMA" id="EEACHTE"/>
<dbReference type="Pfam" id="PF12780">
    <property type="entry name" value="AAA_8"/>
    <property type="match status" value="1"/>
</dbReference>
<comment type="similarity">
    <text evidence="2">Belongs to the dynein heavy chain family.</text>
</comment>
<evidence type="ECO:0000256" key="4">
    <source>
        <dbReference type="ARBA" id="ARBA00022701"/>
    </source>
</evidence>
<dbReference type="GO" id="GO:0005874">
    <property type="term" value="C:microtubule"/>
    <property type="evidence" value="ECO:0007669"/>
    <property type="project" value="UniProtKB-KW"/>
</dbReference>
<evidence type="ECO:0000256" key="11">
    <source>
        <dbReference type="ARBA" id="ARBA00023212"/>
    </source>
</evidence>
<keyword evidence="19" id="KW-1185">Reference proteome</keyword>
<evidence type="ECO:0000256" key="10">
    <source>
        <dbReference type="ARBA" id="ARBA00023175"/>
    </source>
</evidence>
<dbReference type="InterPro" id="IPR035699">
    <property type="entry name" value="AAA_6"/>
</dbReference>
<keyword evidence="10" id="KW-0505">Motor protein</keyword>
<dbReference type="Pfam" id="PF17857">
    <property type="entry name" value="AAA_lid_1"/>
    <property type="match status" value="1"/>
</dbReference>
<evidence type="ECO:0000256" key="9">
    <source>
        <dbReference type="ARBA" id="ARBA00023069"/>
    </source>
</evidence>
<keyword evidence="6" id="KW-0067">ATP-binding</keyword>
<dbReference type="InterPro" id="IPR024317">
    <property type="entry name" value="Dynein_heavy_chain_D4_dom"/>
</dbReference>
<dbReference type="InterPro" id="IPR013602">
    <property type="entry name" value="Dynein_heavy_linker"/>
</dbReference>
<dbReference type="Pfam" id="PF17852">
    <property type="entry name" value="Dynein_AAA_lid"/>
    <property type="match status" value="1"/>
</dbReference>
<dbReference type="PANTHER" id="PTHR45703:SF32">
    <property type="entry name" value="DYNEINS HEAVY CHAIN"/>
    <property type="match status" value="1"/>
</dbReference>
<feature type="domain" description="Dynein heavy chain AAA 5 extension" evidence="16">
    <location>
        <begin position="726"/>
        <end position="843"/>
    </location>
</feature>
<comment type="subcellular location">
    <subcellularLocation>
        <location evidence="1">Cytoplasm</location>
        <location evidence="1">Cytoskeleton</location>
        <location evidence="1">Cilium axoneme</location>
    </subcellularLocation>
</comment>
<keyword evidence="5" id="KW-0547">Nucleotide-binding</keyword>
<keyword evidence="4" id="KW-0493">Microtubule</keyword>
<dbReference type="GO" id="GO:0051959">
    <property type="term" value="F:dynein light intermediate chain binding"/>
    <property type="evidence" value="ECO:0007669"/>
    <property type="project" value="InterPro"/>
</dbReference>
<sequence>MKKLFTGIEALMVRAPQPGIGGNEHWLVVGIMDALNEEVPFIRPVAVRGAVEDWLKQIEAEMKVTLKKSLQSTLLTIANPKRKRENWIKQSIGQLLILSGQVSWTMECETSLTNLSENKTSLKKLKKSWKKYLDRCSMMIREDLPKVNLNGPGKCAFFILKLATLITIEVHARDVIDRLIKSNKCDDKNAFEWISQLRFEYHKEENNYGTVYALQTNSMFPYGYEYQGNTGRLVMTPSVDRCYLTLTTALHLHLGASAQGPAGTGKTETIKDLGKALGKHVVIFSCSNKLNQMALTGWLGGLAQSGSWGFLNMVTLQIQTLFRHLAARSQHFNFEGREIVLNPQFGVFTTMNSGYIGRTELPDNLQVSVFLCFVFENILTHSSMALFRPVAMIIPDSQMIVEVSLQADGFTESKVLSQKICKLYDLMAQQLSKQQHYDFNLRAIMSALKRASQIARTNKEMTEEMVIFRALKDVNMCKLVGSDAALFRGLLQDIFINAEQTEAWITKVNLQSVVEKEMQNCGLQADKILVSKILQLYESLSTRQGNILVGATNTGKTCTWKTLVKVLNTMQECKNGSYYGVQYIALNPKAVTIEQLYGFFDASTKEWRDGVLSTTLRKTTESTNLKVWKWVILDGPVDTLWAENLNSMLDDNRVLTLINGDRISLPEETFLIFETQDLAMASPSTVSRLGIIYLENNNSAWKLYLESWKQSASNQQMLGPAGVEYLQQLFDTHVNPLLQFKKQNCREISAISDFNAVQSLCQMLSCVLTTENGVDKNDEAYFMKMIEHWFVFCLVWTIGGMVVEEDRAQIDLFIRRTEVMLPPLNTVYDYFVDPSKKEWGFWQSKVLDEWKPLPNTPFHRILVPTTNTLRSTYIIIYSQTVQDILDHRLIKHHGDIFVPTGGRERLVVFIDDLNMPQKDQFGYQPPLEFIRQWLQYGFWFDLTKQTPKKIQGMQMLSAMGLSNGISSVIPDRLQSKCSMLNFTFPSDEQIQRIYGTILNDKFTRENFDSGVKAWTDQICNSTIYLFKKITSTFLPTPKKCHYVFSLKDISKMFQGLLQAHRSFCDTKESLLKIWCHESMRVFYDRLVTPKDQQQLVQWLEECLRKNFDCDWNALFANSSNKYPLFTSFHDAKKMKEEQKNEKFVEEKEKEEQSTTDLCPYQEVVDRAILRELVQQKLQEYNVINHKNPMNLVLFEEAITHLCHIHRLITQPRGHAILVGEKGSGRQSLTRLAAYISGYYYREITLKKNYSKRQFYDEVQELYLKTGKEQQPAVLLIADTQFIEESFLEDINNMLSTGQIPTLFSNNELQSILDSLRVDAKREGYNDTYDSLYSYFIEQVRQHLRIVLCVNPIGSFFLNNVKVYPSLISCASVKWFMEWPEPAFKEVSQQSLNDVELRKLPKNTSKEQIVNSITQVFYEIHVSVKQMAAKMAKETKYQTYVVPPFFLALLTSYKELLKEKQDQIQISVNKLTNGLFKIEEAKKHIAEMTADLEKMKDVVFTKQTQCEKLLVQIIQQQREADEKKIKCELEKAKTAEEARICEEIEISAQADLEKALPALQEAVEALNKLISTVIIFLLCVKYKIVFQKKD</sequence>
<feature type="domain" description="Dynein heavy chain 3 AAA+ lid" evidence="17">
    <location>
        <begin position="1022"/>
        <end position="1108"/>
    </location>
</feature>
<dbReference type="Gene3D" id="1.10.8.710">
    <property type="match status" value="1"/>
</dbReference>
<dbReference type="Gene3D" id="1.10.472.130">
    <property type="match status" value="1"/>
</dbReference>
<evidence type="ECO:0000256" key="1">
    <source>
        <dbReference type="ARBA" id="ARBA00004430"/>
    </source>
</evidence>
<dbReference type="FunFam" id="3.40.50.300:FF:002141">
    <property type="entry name" value="Dynein heavy chain"/>
    <property type="match status" value="1"/>
</dbReference>